<evidence type="ECO:0000256" key="7">
    <source>
        <dbReference type="ARBA" id="ARBA00023194"/>
    </source>
</evidence>
<dbReference type="InterPro" id="IPR020806">
    <property type="entry name" value="PKS_PP-bd"/>
</dbReference>
<dbReference type="CDD" id="cd19543">
    <property type="entry name" value="DCL_NRPS"/>
    <property type="match status" value="1"/>
</dbReference>
<dbReference type="Gene3D" id="3.30.559.10">
    <property type="entry name" value="Chloramphenicol acetyltransferase-like domain"/>
    <property type="match status" value="6"/>
</dbReference>
<evidence type="ECO:0000256" key="3">
    <source>
        <dbReference type="ARBA" id="ARBA00022450"/>
    </source>
</evidence>
<evidence type="ECO:0000256" key="1">
    <source>
        <dbReference type="ARBA" id="ARBA00001957"/>
    </source>
</evidence>
<dbReference type="CDD" id="cd12115">
    <property type="entry name" value="A_NRPS_Sfm_like"/>
    <property type="match status" value="1"/>
</dbReference>
<keyword evidence="7" id="KW-0045">Antibiotic biosynthesis</keyword>
<proteinExistence type="inferred from homology"/>
<dbReference type="InterPro" id="IPR029058">
    <property type="entry name" value="AB_hydrolase_fold"/>
</dbReference>
<dbReference type="Gene3D" id="1.10.1200.10">
    <property type="entry name" value="ACP-like"/>
    <property type="match status" value="5"/>
</dbReference>
<dbReference type="PROSITE" id="PS00012">
    <property type="entry name" value="PHOSPHOPANTETHEINE"/>
    <property type="match status" value="4"/>
</dbReference>
<dbReference type="InterPro" id="IPR000873">
    <property type="entry name" value="AMP-dep_synth/lig_dom"/>
</dbReference>
<dbReference type="Pfam" id="PF00668">
    <property type="entry name" value="Condensation"/>
    <property type="match status" value="6"/>
</dbReference>
<evidence type="ECO:0000313" key="9">
    <source>
        <dbReference type="EMBL" id="KAF3890019.1"/>
    </source>
</evidence>
<dbReference type="GO" id="GO:0031177">
    <property type="term" value="F:phosphopantetheine binding"/>
    <property type="evidence" value="ECO:0007669"/>
    <property type="project" value="InterPro"/>
</dbReference>
<dbReference type="CDD" id="cd19534">
    <property type="entry name" value="E_NRPS"/>
    <property type="match status" value="1"/>
</dbReference>
<keyword evidence="6" id="KW-0677">Repeat</keyword>
<evidence type="ECO:0000259" key="8">
    <source>
        <dbReference type="PROSITE" id="PS50075"/>
    </source>
</evidence>
<comment type="cofactor">
    <cofactor evidence="1">
        <name>pantetheine 4'-phosphate</name>
        <dbReference type="ChEBI" id="CHEBI:47942"/>
    </cofactor>
</comment>
<dbReference type="SUPFAM" id="SSF56801">
    <property type="entry name" value="Acetyl-CoA synthetase-like"/>
    <property type="match status" value="5"/>
</dbReference>
<feature type="domain" description="Carrier" evidence="8">
    <location>
        <begin position="1050"/>
        <end position="1125"/>
    </location>
</feature>
<dbReference type="InterPro" id="IPR025110">
    <property type="entry name" value="AMP-bd_C"/>
</dbReference>
<keyword evidence="10" id="KW-1185">Reference proteome</keyword>
<evidence type="ECO:0000256" key="6">
    <source>
        <dbReference type="ARBA" id="ARBA00022737"/>
    </source>
</evidence>
<evidence type="ECO:0000256" key="5">
    <source>
        <dbReference type="ARBA" id="ARBA00022598"/>
    </source>
</evidence>
<dbReference type="Pfam" id="PF18563">
    <property type="entry name" value="TubC_N"/>
    <property type="match status" value="1"/>
</dbReference>
<feature type="domain" description="Carrier" evidence="8">
    <location>
        <begin position="4700"/>
        <end position="4774"/>
    </location>
</feature>
<evidence type="ECO:0000256" key="2">
    <source>
        <dbReference type="ARBA" id="ARBA00006432"/>
    </source>
</evidence>
<comment type="similarity">
    <text evidence="2">Belongs to the ATP-dependent AMP-binding enzyme family.</text>
</comment>
<keyword evidence="4" id="KW-0597">Phosphoprotein</keyword>
<dbReference type="FunFam" id="3.40.50.980:FF:000001">
    <property type="entry name" value="Non-ribosomal peptide synthetase"/>
    <property type="match status" value="5"/>
</dbReference>
<comment type="caution">
    <text evidence="9">The sequence shown here is derived from an EMBL/GenBank/DDBJ whole genome shotgun (WGS) entry which is preliminary data.</text>
</comment>
<feature type="domain" description="Carrier" evidence="8">
    <location>
        <begin position="5776"/>
        <end position="5851"/>
    </location>
</feature>
<dbReference type="FunFam" id="3.30.559.30:FF:000001">
    <property type="entry name" value="Non-ribosomal peptide synthetase"/>
    <property type="match status" value="3"/>
</dbReference>
<dbReference type="Pfam" id="PF00550">
    <property type="entry name" value="PP-binding"/>
    <property type="match status" value="5"/>
</dbReference>
<keyword evidence="3" id="KW-0596">Phosphopantetheine</keyword>
<dbReference type="GO" id="GO:0005829">
    <property type="term" value="C:cytosol"/>
    <property type="evidence" value="ECO:0007669"/>
    <property type="project" value="TreeGrafter"/>
</dbReference>
<dbReference type="InterPro" id="IPR020845">
    <property type="entry name" value="AMP-binding_CS"/>
</dbReference>
<dbReference type="FunFam" id="3.30.559.10:FF:000012">
    <property type="entry name" value="Non-ribosomal peptide synthetase"/>
    <property type="match status" value="3"/>
</dbReference>
<dbReference type="GO" id="GO:0017000">
    <property type="term" value="P:antibiotic biosynthetic process"/>
    <property type="evidence" value="ECO:0007669"/>
    <property type="project" value="UniProtKB-KW"/>
</dbReference>
<dbReference type="FunFam" id="3.40.50.980:FF:000002">
    <property type="entry name" value="Enterobactin synthetase component F"/>
    <property type="match status" value="2"/>
</dbReference>
<feature type="domain" description="Carrier" evidence="8">
    <location>
        <begin position="2106"/>
        <end position="2181"/>
    </location>
</feature>
<sequence length="6134" mass="689775">MTNSIVEFVRHLTNLSIELEVDGNRLRCHAPEGALTPTLRQEIAARKTEIILFLQQAKQVKTSHQLPIQRVSRDGKLPLSFAQQRLWFLHHLSPDSRSYNLLDAQRLNGSLNIVALEQSLSELIRRHEILRTTFPIADGQPVQVIGPSALTLPVHDLRELSAQEQTYQIGQIAQSFASHPFDLAVGPLIQFALLQLNEQESVLLLKMHHIIYDGWSLNIFKNDLSQLYAAFTQGLTNPLPELPIQYADFAVWQRQWLTGEVLERQMNYWQQKLADAPVTVELPTDKPRPPVQTFRGGIERFKLDRLLTERLKQLSQESDVTLFMTLLAAFLVLLSRYSGQLDIIVGSPIANRNNKSVEQLIGFFANTIALRGDLSGNPSFADFLAQVRQTTLSAYANQDLPFEMLVEKLQPERDLSRNPLVQVMFSLQNASQSFWDLPGLTFQKMSLPLDEMVRFDLEVNYWEVSGGLEGVWSYSADLFDAATIARIAQNFQTLLQAIVANPKARVAELPLLTIAERHQLLVEWNSAQVNYSQDKCIHQLFEEQVQRTPDAVAVVFGNQQLTYQQLNTRANQLAHYLRSLGVKADVLVGLCVERSPLTIVGILGILKAGGAYVPLDSEYPTERLSFMLEDAQLSVLLTQQQLVESVPKHQARVVCLDTDWEKIAQNSNSNPANTVTPDNLTYVIYTSGSTGKPKGVLVNHSNVTRLFAATEAWYKFNSDDVWTMFHSYAFDFSVWEIWGALLYGGRLVVVPYLVTRSPESFYQLLSQEKVTVLNQTPSAFRQLIQAEQSMTTTRELNLRLVIFGGEALELLSLQPWFERHGDTRPQLVNMYGITETTVHVTYRPLSKADLHSTASVIGRPIPDLQVYVLDEHLQPVPIGVGGEMYVGGEGVTCGYLNRPELTQQRFISHPFSKNPQARLYKTGDKARYLPNGELEYLGRIDNQVKVRGFRIELGEIEALLATHRDVWENVVVVREDEPGDKRLVAYAVVSDESLTTNQLRQFLKAKLPEYMVPSAFVILESLPLTPNGKVDRRALPKPELDSTRLEKYVAPRTPVEEILAQIWAQVLKVEQVSIHNNFFELGGHSLLATQLVSRIRNIFTVELPLRELFAAATVAELAQSIAQLQQQNLELHTPPIVPRSENTELPLSFAQQRLWFLDQLQPNSSFYNIPIALRILGTLNQVALEQSLQEIIARHEALRTNFIVIDGKPTQIIQQQTNWTVNFVQLQHLTNSEKEIAAQQLAQQQAIQAFDLEHGALVRATLVVLSETEHVLLLCMHHIVSDGWSMSVLIEELASLYNAYSTGQPSPLAPLSVQYADFALWQRHWLQGNVLQSQLSYWQQQLANAPTLLPLPTDRPRPAVQTFSGAYQEFPLSVELTNRLVKLSQEQGATLFMTLLAAFDTLLYRYTGQEDILVGSPIANRDRSEIEGLIGFFVNTLVLRTDLAGDPSFSELLDRVRNMAMQAYTHQDLPFEMLLEALQPGRDLGHTPLFQVMFSLQNNSLSELELAGLTVNHLKVKGITAKFDLTLLMQKTSNGLVGVWEYNTDLFNANTIERMTGHFLTLLEGIIANPQQKISQLPLLTPSEQQQLLVEWNDTSVNYPLDKCIHQLFEEQVDRIPDAVAVVFEKQQLTYHQLNCRANQLAHYLKSLGVGADVLVGICVERSIEMVVGLLGILKAGGAYLPLDPEYPTERLHFMLEDAQAPVLLTQQRLVDRLAQQKTQIVCLDTKAEIISQFSQDNPIPETQATHLAYTIYTSGSTGQPKGVLIAHQGLLNLVFWHQRAFEITSSDKATQLAGTAFDAAVWELWPYLTAGATIYLVKSQLLSSLENLRDWLISNKITISFLPTPLAQEFLSLAWPTEGLALRTILTGGDKLHQYPSELIPFQVVNNYGPTENTVVTTSGLVVAKEQEQISPSIGKAIANTKVYILDRNLQPVPVGVPGELHIGGVGLARGYLNRDELTQERFINNPFDNSKLYKTGDLARYLPDGNIEYLGRIDNQVKIRGFRIELGEIEAALSQNSHVQASCVIPREDTRSDKYLVAYIVPHQDSTPTISELRQYLKTKLPEYMVPSAFVILESLPLTPNGKVDRRALPKPELDSTRLEKYVAPRTPVEEILVQIWAQVLKVEAVGIYDNFFELGGHSLLATQLVSRIRNIFKVELPLRELFAKATVAELAQSIGQLQQQNKELISPPILRRAKDAELPLSFAQTRMWFLDQFEPNTALYNIPIALRIVGTLNQSALEQSLQEIIARHEALRTNFIAVDGQLTQIIQTQRNWTVSVVDLQHLSTAEQEIAAQQLAQQHATQTFELATQALVRATLIVLSETEHALLVCMHHIVSDGWSMGVFVQELASLYTAYSQGQLSPLTPLPIQYADFALWQRQWLQGNVLQSQLDYWQKQLADAPTLLTLPADRPRPAVQTFAGTYQKFALSVELTQKLKKLSQEQGVTLFMTLLAAFDTLLYRYTGQEDILVGSPIANRDRSELEGLIGFFVNTLVLRTHVSGNPSFSELLARVREMALDAYAHQDLPFEMLVEALQPERDLSHAPLFQVMFVLNNNSQYQLDLAGLTVSPLAVESGTAKFDLTLGMENTPTGLVGAWEYNTDLFDASTIKRLTDRFVTLLEGIVANPQERISQLPLLTTTEQQQLLVEWNNTQADYPENKCIHQLFEEQVERTPDAVAVVFEGEQLTYEQLNTRANQLAHDLRSLGVKPNVLVGVCVDRSIEMVVGLLSILKAGGAYVPLDPEYPTERLRFMLEDAQVSVLLTQQHLSKKLLEHQARIVYLDTGACEFAQTSEIPNVSEVTSSNLAYVLYTSGSTGRPKAVAIEHRSPVALVSWAKEIFTKEELAGVLASTSICFDLSVFELFVTLSVGGKVILAQNALHLSTLTAANQVTLINTVPSAIAQLIQDDNLPQQVRTVNLAGEPLQNQLVQQIYQRSQVKRVFNLYGPSEDTTYSTYSLVEQGATTSPTIGRPISNTQIYILDQYLQPVPIGIPGELHIGGAGLARGYLNRPELTQEKFIPNLFNTDRLYKTGDLARYLPDGNIEYLGRIDNQVKIRGFRIELGEVEAVLSQHSDVQASCIIAREDTPGDKRLVAYVVPKQGFAPSISQLRSFLSEQLPQYMVPHTFVILEFLPLTPNGKIDRRALPEPNSHGLVEQSFVAPRNHIEEILTQIWAEVLRVKQVGIHDNFFELGGDSILSIQILAKAKQAGLQLTLKQLFGNQTIAQLAAVAGTVKAIEVEQGLITGTLPLTPIQHWFFEQNLSQPHHFNQAFLLSVPSDLKPELLKQALQQLLVHHDALRLCFTQSEFTWQQIHSTPNDNVAFSQIDLSALPESEQQAAIEANAASLQASLNLSENLVQVAFFALGIDKRARLFIAIHHLVIDGVSWRILLEDLQTAYQQLAQGQAIVLPAKTTSFKDWSYKLTEYAQSETLKSEVVYWLNESRSSVPSIPIDCMRGINTVASTSTVLVSLNEIETLALLQDVPKAYNTQINDVLLTALVLVLRRWTNSNRALFNLEGHGREDIIDGVDLSRTVGWFTTIFPVLVELEATENPVDALKSVKEQLRAIPNKGIGYGLLRYLSQDSEIVTKLQAFPPAQISFNYLGQFDRVLNTSTWMQLANESAGVEHSLNNNRAHLIDISSIISEERLQINWIYSKNVHQHATIENLAREFVKTLQELIAYCLDPQNGGYTPSDFPLIKLNQRKLDQLLVSPALKQGLEQTHWQNIEDIYPLSPMQQGMLFESLYAPDSGVYFEQVICTLTGNLDVKAFEKAWQQLVARHSILRTGFVWEQLSQPLQVVYRQVKVTVEVYNWQELSAREQQQQLELFLKSQRQQGFQLSVAPLMRLYLIQLSTDSYQFVWSHHHLLLDGWSLPLVFKDLLYFYQAISQGESLHYQSTPNYRNYIAWLQKQDLTLAEKFWRQKLQGFTAPTPLAVDKLLPNRENGNIGYSEQQIHLTVPATAAVGSFARQHQLTISNLIQAVWAILLCRYSQETDVVFGATVSGRPPSLMGIESMVGLFINTLPVRVQVSANTQLLDLLKDLQAQQVESEQYSYSSLADIQGLSEVPREMSLFESLVVFENYPVDATMRSHNYGFDLENIHGIEQTNYPLTLVAIAREQLLVKISYDTSRFDDATIARMLGHFQTLLEGIIANPEQHLAQLPLLTPSEQQQLIFEWNDTSLAYSVDKCIHQLFEEQVRRTPNAVAVVYENQQLTYWELNCRANQLAHYLRSLGVGADALVGLCVERSIEMVVGLLGILKAGGAYVPLDPTYPQERLAYMLNDSQVRVLLSQEKLLAELPEHGACVVCLDTDWESISTRSKDNPTSDSIANNLAYVIYTSGSTGKPKGVLVNHSNVTRLFAATEAWYKFNCDDVWTMFHSYAFDFSVWEIWGALLYGGRLVVVPYLVTRSPESFYQLLCQEKVTVLNQTPSAFRQLIQAEQSMITTRELNLRLVIFGGEALELLSLQPWFERHGDTRPQLVNMYGITETTVHVTYRPLSKADLQGTASVIGRPIPDLQVYVLDENLQPVPIGVGGEMYVGGEGVARGYLNRPELTQQRFISHPFSKNPQARLYKTGDKARYLPNGELEYLGRIDNQVKVRGFRIELGEIEALLATHRDVWENVVVVREDEPGDKRLVAYVVSQQEQSLTTPELRRFLSNQLPSYMVPSAFVQLASLPLTANGKIDRRALRAPDNARPELEDVFVAPSTREEKILAAIWAKVLGVGQVGIHDNYFALGGDSIRSIQVLSEAKEQGLGISLAQLFQHQTIHALVQELKTQAQNLTQLSSTQPFSLIAIADKEHLPDGVEDAYPLAMLQMGMLYHSEYNKDSALYHEISSFYLKTRLDVRLLQVAVRDLVSHHALLRTSFDLSNFSIPLQLVHQQVELPLQVEDWCHLNHSQQEEALTAWFEAEKKRHFDWTQPPLLRFVVHRRTRETFNLTLSCHHAILDGWSVSSMMTELFSRYLSLLGEQADRVSPPLSIAYRDFVALEQQAIVSSSTQQYWNEKLQNSTFTKILRWSSVPTNTNVIEVGVQDVTLSPQISESLKQLAQSAEVPLKSVLLAAHLRVLSLLGGQSDVLTGLVANGRPEQSDGERVLGLFLNTLPFRLELTGGRWIELVQQVFAAEREMLPHRRYPLAEIQRNLGDEPLFETAFNFVHFHVYQQVLELDNLQLLGVKFFEQTNFTFAAQFSVNPKSSEVELRLQYDALKLCPEQINRIGEYYLNALVAMANQPQGRYELQSLISEHEQHQLLVEWNHTQADDSQDKCIHELFAAQVERTPDAVAVVCNDRQLTYQQLNTRANQLAHYLRSLGVGANVLVGLCIERSLEMLVGLLGILKAGGACVPLDPDYPQDRLSFILEDTQVAVLVTQQHLVERLPEYQTQLVRLDTNKHLISKQSQENPISVVQAANLAYVIYTSGSTGRPKGVMVSHGAIANHCCIMQEVFALRPSDRVLQFASINFDPSWEQIFPTLMVGATLLVRGADVWTPTKLHQIISDFGLTVVNLPTAYWQQLAQEWATTQVRDGSSQLRLVIVGGEAMLPKYVAVWQQIPMSDVRLVNAYGPTEATITATLFEIPPHFGEDTNLTTVPVGRPLINKTVYILDPHLQPVPVGVPGELYIGGNCLAQGYLNLPELTKEKFIPNPFSTDQNSRLYKTGDLARYLPNGNIEYLGRIDNQVKIRGFRIELGEIEAVLSQHDGVQLCCVIIREDTPGDKSLVAYIVPQQEVTLTNRELRQYLKTKVPEYMIPNAFVFLKELPLTTHSKIDRRALPVPSSTSNSDRFVAPRNHLELQLTQLWLKILKIDKVGVQDNFFDLGGHSLVALHLMAQIKQQLGKDIPLATFLQNPTIEQLATIVQKDLNDSSESCLVAIQPNGSQPPLFCLPGAGGTPFYLYNLARCLGQDQPFYSFQANSFAVLTKVEDIATHYVQALQDIQPQGPYFLAGHSFGGKIAFEMAQQLLHKGHEVALVAILDSTAPFYQEKPIGFDWDDARWLAEFARSIERFLAKNLEISDDTFQSLVWEEQLKYVLQRLKMVDILPPDADIIQLNNLVQVLKTNSLMNYVPQQVYPTQIALLRSSETSVEEPIGELPSDLLQDSAWGWNKFSVAPVDVQFVPGNHTTMMTQPYVRVLAERLKAFIEQAKI</sequence>
<dbReference type="Gene3D" id="3.30.559.30">
    <property type="entry name" value="Nonribosomal peptide synthetase, condensation domain"/>
    <property type="match status" value="6"/>
</dbReference>
<dbReference type="SUPFAM" id="SSF52777">
    <property type="entry name" value="CoA-dependent acyltransferases"/>
    <property type="match status" value="12"/>
</dbReference>
<feature type="domain" description="Carrier" evidence="8">
    <location>
        <begin position="3158"/>
        <end position="3232"/>
    </location>
</feature>
<dbReference type="NCBIfam" id="TIGR01720">
    <property type="entry name" value="NRPS-para261"/>
    <property type="match status" value="1"/>
</dbReference>
<dbReference type="Gene3D" id="3.40.50.1820">
    <property type="entry name" value="alpha/beta hydrolase"/>
    <property type="match status" value="1"/>
</dbReference>
<dbReference type="EMBL" id="JHEG04000001">
    <property type="protein sequence ID" value="KAF3890019.1"/>
    <property type="molecule type" value="Genomic_DNA"/>
</dbReference>
<dbReference type="PANTHER" id="PTHR45527">
    <property type="entry name" value="NONRIBOSOMAL PEPTIDE SYNTHETASE"/>
    <property type="match status" value="1"/>
</dbReference>
<dbReference type="InterPro" id="IPR010060">
    <property type="entry name" value="NRPS_synth"/>
</dbReference>
<dbReference type="Pfam" id="PF13193">
    <property type="entry name" value="AMP-binding_C"/>
    <property type="match status" value="5"/>
</dbReference>
<dbReference type="GO" id="GO:0016874">
    <property type="term" value="F:ligase activity"/>
    <property type="evidence" value="ECO:0007669"/>
    <property type="project" value="UniProtKB-KW"/>
</dbReference>
<dbReference type="CDD" id="cd17643">
    <property type="entry name" value="A_NRPS_Cytc1-like"/>
    <property type="match status" value="2"/>
</dbReference>
<dbReference type="GO" id="GO:0008610">
    <property type="term" value="P:lipid biosynthetic process"/>
    <property type="evidence" value="ECO:0007669"/>
    <property type="project" value="UniProtKB-ARBA"/>
</dbReference>
<dbReference type="InterPro" id="IPR045851">
    <property type="entry name" value="AMP-bd_C_sf"/>
</dbReference>
<dbReference type="InterPro" id="IPR001242">
    <property type="entry name" value="Condensation_dom"/>
</dbReference>
<dbReference type="NCBIfam" id="TIGR01733">
    <property type="entry name" value="AA-adenyl-dom"/>
    <property type="match status" value="5"/>
</dbReference>
<dbReference type="Proteomes" id="UP000029738">
    <property type="component" value="Unassembled WGS sequence"/>
</dbReference>
<dbReference type="SUPFAM" id="SSF47336">
    <property type="entry name" value="ACP-like"/>
    <property type="match status" value="5"/>
</dbReference>
<dbReference type="CDD" id="cd19531">
    <property type="entry name" value="LCL_NRPS-like"/>
    <property type="match status" value="3"/>
</dbReference>
<evidence type="ECO:0000256" key="4">
    <source>
        <dbReference type="ARBA" id="ARBA00022553"/>
    </source>
</evidence>
<dbReference type="PROSITE" id="PS00455">
    <property type="entry name" value="AMP_BINDING"/>
    <property type="match status" value="4"/>
</dbReference>
<dbReference type="Gene3D" id="2.30.38.10">
    <property type="entry name" value="Luciferase, Domain 3"/>
    <property type="match status" value="5"/>
</dbReference>
<dbReference type="InterPro" id="IPR010071">
    <property type="entry name" value="AA_adenyl_dom"/>
</dbReference>
<dbReference type="RefSeq" id="WP_167844812.1">
    <property type="nucleotide sequence ID" value="NZ_JHEG04000001.1"/>
</dbReference>
<organism evidence="9 10">
    <name type="scientific">Tolypothrix bouteillei VB521301</name>
    <dbReference type="NCBI Taxonomy" id="1479485"/>
    <lineage>
        <taxon>Bacteria</taxon>
        <taxon>Bacillati</taxon>
        <taxon>Cyanobacteriota</taxon>
        <taxon>Cyanophyceae</taxon>
        <taxon>Nostocales</taxon>
        <taxon>Tolypothrichaceae</taxon>
        <taxon>Tolypothrix</taxon>
    </lineage>
</organism>
<dbReference type="Pfam" id="PF00501">
    <property type="entry name" value="AMP-binding"/>
    <property type="match status" value="5"/>
</dbReference>
<dbReference type="FunFam" id="3.30.300.30:FF:000010">
    <property type="entry name" value="Enterobactin synthetase component F"/>
    <property type="match status" value="5"/>
</dbReference>
<dbReference type="NCBIfam" id="NF003417">
    <property type="entry name" value="PRK04813.1"/>
    <property type="match status" value="5"/>
</dbReference>
<dbReference type="GO" id="GO:0043041">
    <property type="term" value="P:amino acid activation for nonribosomal peptide biosynthetic process"/>
    <property type="evidence" value="ECO:0007669"/>
    <property type="project" value="TreeGrafter"/>
</dbReference>
<dbReference type="PANTHER" id="PTHR45527:SF14">
    <property type="entry name" value="PLIPASTATIN SYNTHASE SUBUNIT B"/>
    <property type="match status" value="1"/>
</dbReference>
<dbReference type="PROSITE" id="PS50075">
    <property type="entry name" value="CARRIER"/>
    <property type="match status" value="5"/>
</dbReference>
<dbReference type="FunFam" id="2.30.38.10:FF:000001">
    <property type="entry name" value="Non-ribosomal peptide synthetase PvdI"/>
    <property type="match status" value="5"/>
</dbReference>
<dbReference type="NCBIfam" id="NF004282">
    <property type="entry name" value="PRK05691.1"/>
    <property type="match status" value="6"/>
</dbReference>
<dbReference type="InterPro" id="IPR044894">
    <property type="entry name" value="TubC_N_sf"/>
</dbReference>
<dbReference type="Gene3D" id="1.10.10.1830">
    <property type="entry name" value="Non-ribosomal peptide synthase, adenylation domain"/>
    <property type="match status" value="1"/>
</dbReference>
<dbReference type="InterPro" id="IPR006162">
    <property type="entry name" value="Ppantetheine_attach_site"/>
</dbReference>
<dbReference type="SMART" id="SM00823">
    <property type="entry name" value="PKS_PP"/>
    <property type="match status" value="5"/>
</dbReference>
<keyword evidence="5" id="KW-0436">Ligase</keyword>
<dbReference type="InterPro" id="IPR001031">
    <property type="entry name" value="Thioesterase"/>
</dbReference>
<dbReference type="InterPro" id="IPR009081">
    <property type="entry name" value="PP-bd_ACP"/>
</dbReference>
<dbReference type="InterPro" id="IPR036736">
    <property type="entry name" value="ACP-like_sf"/>
</dbReference>
<gene>
    <name evidence="9" type="ORF">DA73_0400034585</name>
</gene>
<evidence type="ECO:0000313" key="10">
    <source>
        <dbReference type="Proteomes" id="UP000029738"/>
    </source>
</evidence>
<dbReference type="FunFam" id="1.10.1200.10:FF:000005">
    <property type="entry name" value="Nonribosomal peptide synthetase 1"/>
    <property type="match status" value="5"/>
</dbReference>
<dbReference type="Pfam" id="PF00975">
    <property type="entry name" value="Thioesterase"/>
    <property type="match status" value="1"/>
</dbReference>
<dbReference type="InterPro" id="IPR023213">
    <property type="entry name" value="CAT-like_dom_sf"/>
</dbReference>
<reference evidence="9" key="2">
    <citation type="submission" date="2019-11" db="EMBL/GenBank/DDBJ databases">
        <title>Improved Assembly of Tolypothrix boutellei genome.</title>
        <authorList>
            <person name="Sarangi A.N."/>
            <person name="Mukherjee M."/>
            <person name="Ghosh S."/>
            <person name="Singh D."/>
            <person name="Das A."/>
            <person name="Kant S."/>
            <person name="Prusty A."/>
            <person name="Tripathy S."/>
        </authorList>
    </citation>
    <scope>NUCLEOTIDE SEQUENCE</scope>
    <source>
        <strain evidence="9">VB521301</strain>
    </source>
</reference>
<dbReference type="Gene3D" id="3.30.300.30">
    <property type="match status" value="5"/>
</dbReference>
<dbReference type="FunFam" id="3.40.50.12780:FF:000012">
    <property type="entry name" value="Non-ribosomal peptide synthetase"/>
    <property type="match status" value="5"/>
</dbReference>
<protein>
    <submittedName>
        <fullName evidence="9">Non-ribosomal peptide synthase/polyketide synthase</fullName>
    </submittedName>
</protein>
<name>A0A8S9TEV2_9CYAN</name>
<dbReference type="GO" id="GO:0044550">
    <property type="term" value="P:secondary metabolite biosynthetic process"/>
    <property type="evidence" value="ECO:0007669"/>
    <property type="project" value="UniProtKB-ARBA"/>
</dbReference>
<dbReference type="SUPFAM" id="SSF53474">
    <property type="entry name" value="alpha/beta-Hydrolases"/>
    <property type="match status" value="1"/>
</dbReference>
<accession>A0A8S9TEV2</accession>
<reference evidence="9" key="1">
    <citation type="journal article" date="2015" name="Genome Announc.">
        <title>Draft Genome Sequence of Tolypothrix boutellei Strain VB521301.</title>
        <authorList>
            <person name="Chandrababunaidu M.M."/>
            <person name="Singh D."/>
            <person name="Sen D."/>
            <person name="Bhan S."/>
            <person name="Das S."/>
            <person name="Gupta A."/>
            <person name="Adhikary S.P."/>
            <person name="Tripathy S."/>
        </authorList>
    </citation>
    <scope>NUCLEOTIDE SEQUENCE</scope>
    <source>
        <strain evidence="9">VB521301</strain>
    </source>
</reference>
<dbReference type="InterPro" id="IPR041464">
    <property type="entry name" value="TubC_N"/>
</dbReference>
<dbReference type="Gene3D" id="3.40.50.980">
    <property type="match status" value="10"/>
</dbReference>